<dbReference type="EMBL" id="DSVQ01000018">
    <property type="protein sequence ID" value="HGT40518.1"/>
    <property type="molecule type" value="Genomic_DNA"/>
</dbReference>
<organism evidence="2">
    <name type="scientific">Schlesneria paludicola</name>
    <dbReference type="NCBI Taxonomy" id="360056"/>
    <lineage>
        <taxon>Bacteria</taxon>
        <taxon>Pseudomonadati</taxon>
        <taxon>Planctomycetota</taxon>
        <taxon>Planctomycetia</taxon>
        <taxon>Planctomycetales</taxon>
        <taxon>Planctomycetaceae</taxon>
        <taxon>Schlesneria</taxon>
    </lineage>
</organism>
<protein>
    <submittedName>
        <fullName evidence="2">Uncharacterized protein</fullName>
    </submittedName>
</protein>
<dbReference type="AlphaFoldDB" id="A0A7C4LP18"/>
<evidence type="ECO:0000313" key="2">
    <source>
        <dbReference type="EMBL" id="HGT40518.1"/>
    </source>
</evidence>
<comment type="caution">
    <text evidence="2">The sequence shown here is derived from an EMBL/GenBank/DDBJ whole genome shotgun (WGS) entry which is preliminary data.</text>
</comment>
<proteinExistence type="predicted"/>
<feature type="compositionally biased region" description="Basic and acidic residues" evidence="1">
    <location>
        <begin position="14"/>
        <end position="25"/>
    </location>
</feature>
<gene>
    <name evidence="2" type="ORF">ENS64_14835</name>
</gene>
<feature type="region of interest" description="Disordered" evidence="1">
    <location>
        <begin position="1"/>
        <end position="74"/>
    </location>
</feature>
<name>A0A7C4LP18_9PLAN</name>
<reference evidence="2" key="1">
    <citation type="journal article" date="2020" name="mSystems">
        <title>Genome- and Community-Level Interaction Insights into Carbon Utilization and Element Cycling Functions of Hydrothermarchaeota in Hydrothermal Sediment.</title>
        <authorList>
            <person name="Zhou Z."/>
            <person name="Liu Y."/>
            <person name="Xu W."/>
            <person name="Pan J."/>
            <person name="Luo Z.H."/>
            <person name="Li M."/>
        </authorList>
    </citation>
    <scope>NUCLEOTIDE SEQUENCE [LARGE SCALE GENOMIC DNA]</scope>
    <source>
        <strain evidence="2">SpSt-508</strain>
    </source>
</reference>
<accession>A0A7C4LP18</accession>
<evidence type="ECO:0000256" key="1">
    <source>
        <dbReference type="SAM" id="MobiDB-lite"/>
    </source>
</evidence>
<sequence>MAKFPQDDSALDLTQREHFEQERRAVVQPTPTEDALVLEPAAVELPPCPRRPTSELQAHPWSAAETARWRCAPR</sequence>